<sequence length="36" mass="3852">MAPLGLAVWPGVRSHAVLFPKVPSLSVTISAFYLPE</sequence>
<dbReference type="AlphaFoldDB" id="A0A0E9XR81"/>
<organism evidence="1">
    <name type="scientific">Anguilla anguilla</name>
    <name type="common">European freshwater eel</name>
    <name type="synonym">Muraena anguilla</name>
    <dbReference type="NCBI Taxonomy" id="7936"/>
    <lineage>
        <taxon>Eukaryota</taxon>
        <taxon>Metazoa</taxon>
        <taxon>Chordata</taxon>
        <taxon>Craniata</taxon>
        <taxon>Vertebrata</taxon>
        <taxon>Euteleostomi</taxon>
        <taxon>Actinopterygii</taxon>
        <taxon>Neopterygii</taxon>
        <taxon>Teleostei</taxon>
        <taxon>Anguilliformes</taxon>
        <taxon>Anguillidae</taxon>
        <taxon>Anguilla</taxon>
    </lineage>
</organism>
<accession>A0A0E9XR81</accession>
<reference evidence="1" key="2">
    <citation type="journal article" date="2015" name="Fish Shellfish Immunol.">
        <title>Early steps in the European eel (Anguilla anguilla)-Vibrio vulnificus interaction in the gills: Role of the RtxA13 toxin.</title>
        <authorList>
            <person name="Callol A."/>
            <person name="Pajuelo D."/>
            <person name="Ebbesson L."/>
            <person name="Teles M."/>
            <person name="MacKenzie S."/>
            <person name="Amaro C."/>
        </authorList>
    </citation>
    <scope>NUCLEOTIDE SEQUENCE</scope>
</reference>
<proteinExistence type="predicted"/>
<dbReference type="EMBL" id="GBXM01003350">
    <property type="protein sequence ID" value="JAI05228.1"/>
    <property type="molecule type" value="Transcribed_RNA"/>
</dbReference>
<protein>
    <submittedName>
        <fullName evidence="1">Uncharacterized protein</fullName>
    </submittedName>
</protein>
<evidence type="ECO:0000313" key="1">
    <source>
        <dbReference type="EMBL" id="JAI05228.1"/>
    </source>
</evidence>
<name>A0A0E9XR81_ANGAN</name>
<reference evidence="1" key="1">
    <citation type="submission" date="2014-11" db="EMBL/GenBank/DDBJ databases">
        <authorList>
            <person name="Amaro Gonzalez C."/>
        </authorList>
    </citation>
    <scope>NUCLEOTIDE SEQUENCE</scope>
</reference>